<feature type="transmembrane region" description="Helical" evidence="6">
    <location>
        <begin position="30"/>
        <end position="51"/>
    </location>
</feature>
<evidence type="ECO:0000256" key="4">
    <source>
        <dbReference type="ARBA" id="ARBA00022840"/>
    </source>
</evidence>
<gene>
    <name evidence="8" type="ORF">E3U44_17070</name>
</gene>
<keyword evidence="6" id="KW-0472">Membrane</keyword>
<dbReference type="GO" id="GO:0004674">
    <property type="term" value="F:protein serine/threonine kinase activity"/>
    <property type="evidence" value="ECO:0007669"/>
    <property type="project" value="UniProtKB-KW"/>
</dbReference>
<dbReference type="EMBL" id="CP038033">
    <property type="protein sequence ID" value="QBQ56028.1"/>
    <property type="molecule type" value="Genomic_DNA"/>
</dbReference>
<feature type="transmembrane region" description="Helical" evidence="6">
    <location>
        <begin position="373"/>
        <end position="395"/>
    </location>
</feature>
<keyword evidence="6" id="KW-0812">Transmembrane</keyword>
<dbReference type="PROSITE" id="PS50011">
    <property type="entry name" value="PROTEIN_KINASE_DOM"/>
    <property type="match status" value="1"/>
</dbReference>
<keyword evidence="9" id="KW-1185">Reference proteome</keyword>
<dbReference type="PANTHER" id="PTHR43289:SF6">
    <property type="entry name" value="SERINE_THREONINE-PROTEIN KINASE NEKL-3"/>
    <property type="match status" value="1"/>
</dbReference>
<dbReference type="SUPFAM" id="SSF56112">
    <property type="entry name" value="Protein kinase-like (PK-like)"/>
    <property type="match status" value="1"/>
</dbReference>
<dbReference type="CDD" id="cd14014">
    <property type="entry name" value="STKc_PknB_like"/>
    <property type="match status" value="1"/>
</dbReference>
<feature type="region of interest" description="Disordered" evidence="5">
    <location>
        <begin position="700"/>
        <end position="750"/>
    </location>
</feature>
<evidence type="ECO:0000256" key="2">
    <source>
        <dbReference type="ARBA" id="ARBA00022741"/>
    </source>
</evidence>
<sequence length="750" mass="83511">MDSSITASPSQSLSPSLSGTHSFLLQRRLWLWPIIAGIILGVIGWFMHSYVEGALKKSMAANLKTILDADVAALTLWLEDEEMYAGTVAVAPQVQAHVEELLELAKKPKSSETMLLRARSLRKLRKEMQPWLVARNYNGFVVMDPRGRVIAAQRDALVGKANLRLPEESLEKLFPKNSDREPKPVMILPFRSVALLEDKDQILRAGLPTMFVAAPILEDGDTIAAIGLRIRPEVVFTRILSVARAGESGETYAFDKKGLLISQSRFEEQLKSIGLLSDWEGEQSILNIEIRDPQVNMVAGKRPPLVRSERKLTRMAADAIQGNSGVDVEGYRDYRGVPVIGAWTWLPEYGFGVATEVDMEEAFYPLYILRYTFWGLFALLSASAVVIFIFTVIVARLERQARQAALQAKRLGQYTLEEKVGTGGVGVVYRGHHSMLRRPTAIKLLDIERTTNETIARFEREVQLTSRLNHPNTVAVYDYGRTPEGVFYYAMEFLEGINLDTLVKRYGPQPEGRAIKILEQICGSLIEAHGIGLIHRDIKPANIILSQRGGMSDMVKLLDFGLVKALDAGKQSALTAADTLTGTPLYVSPEGIAHPERVDVRSDLYAVGAVGYYLLTGKPVFEGKSVVEICMHQVHTPPVSLSERLGKPISKDLERVIMKCLEKDSEQRPQSAKELLLALRQCEAAGSWSDEDAAQWWKEHQSEIEQMTSPEVTADSQSAHAREATLIVSKPVEEHWQPQSAHRLQEKKSG</sequence>
<keyword evidence="3 8" id="KW-0418">Kinase</keyword>
<dbReference type="OrthoDB" id="9801841at2"/>
<keyword evidence="2" id="KW-0547">Nucleotide-binding</keyword>
<organism evidence="8 9">
    <name type="scientific">Nitrosococcus wardiae</name>
    <dbReference type="NCBI Taxonomy" id="1814290"/>
    <lineage>
        <taxon>Bacteria</taxon>
        <taxon>Pseudomonadati</taxon>
        <taxon>Pseudomonadota</taxon>
        <taxon>Gammaproteobacteria</taxon>
        <taxon>Chromatiales</taxon>
        <taxon>Chromatiaceae</taxon>
        <taxon>Nitrosococcus</taxon>
    </lineage>
</organism>
<dbReference type="InterPro" id="IPR008271">
    <property type="entry name" value="Ser/Thr_kinase_AS"/>
</dbReference>
<dbReference type="PANTHER" id="PTHR43289">
    <property type="entry name" value="MITOGEN-ACTIVATED PROTEIN KINASE KINASE KINASE 20-RELATED"/>
    <property type="match status" value="1"/>
</dbReference>
<dbReference type="AlphaFoldDB" id="A0A4P7C0E5"/>
<dbReference type="Gene3D" id="3.30.450.20">
    <property type="entry name" value="PAS domain"/>
    <property type="match status" value="1"/>
</dbReference>
<dbReference type="Proteomes" id="UP000294325">
    <property type="component" value="Chromosome"/>
</dbReference>
<evidence type="ECO:0000313" key="8">
    <source>
        <dbReference type="EMBL" id="QBQ56028.1"/>
    </source>
</evidence>
<keyword evidence="8" id="KW-0723">Serine/threonine-protein kinase</keyword>
<dbReference type="GO" id="GO:0005524">
    <property type="term" value="F:ATP binding"/>
    <property type="evidence" value="ECO:0007669"/>
    <property type="project" value="UniProtKB-KW"/>
</dbReference>
<feature type="domain" description="Protein kinase" evidence="7">
    <location>
        <begin position="414"/>
        <end position="680"/>
    </location>
</feature>
<accession>A0A4P7C0E5</accession>
<evidence type="ECO:0000256" key="5">
    <source>
        <dbReference type="SAM" id="MobiDB-lite"/>
    </source>
</evidence>
<evidence type="ECO:0000256" key="6">
    <source>
        <dbReference type="SAM" id="Phobius"/>
    </source>
</evidence>
<evidence type="ECO:0000259" key="7">
    <source>
        <dbReference type="PROSITE" id="PS50011"/>
    </source>
</evidence>
<dbReference type="Gene3D" id="1.10.510.10">
    <property type="entry name" value="Transferase(Phosphotransferase) domain 1"/>
    <property type="match status" value="1"/>
</dbReference>
<dbReference type="RefSeq" id="WP_134359281.1">
    <property type="nucleotide sequence ID" value="NZ_CP038033.1"/>
</dbReference>
<keyword evidence="4" id="KW-0067">ATP-binding</keyword>
<dbReference type="InterPro" id="IPR011009">
    <property type="entry name" value="Kinase-like_dom_sf"/>
</dbReference>
<protein>
    <submittedName>
        <fullName evidence="8">Serine/threonine protein kinase</fullName>
    </submittedName>
</protein>
<evidence type="ECO:0000256" key="1">
    <source>
        <dbReference type="ARBA" id="ARBA00022679"/>
    </source>
</evidence>
<dbReference type="PROSITE" id="PS00108">
    <property type="entry name" value="PROTEIN_KINASE_ST"/>
    <property type="match status" value="1"/>
</dbReference>
<dbReference type="SMART" id="SM00220">
    <property type="entry name" value="S_TKc"/>
    <property type="match status" value="1"/>
</dbReference>
<proteinExistence type="predicted"/>
<keyword evidence="1" id="KW-0808">Transferase</keyword>
<dbReference type="InterPro" id="IPR000719">
    <property type="entry name" value="Prot_kinase_dom"/>
</dbReference>
<dbReference type="Pfam" id="PF00069">
    <property type="entry name" value="Pkinase"/>
    <property type="match status" value="1"/>
</dbReference>
<reference evidence="8 9" key="1">
    <citation type="submission" date="2019-03" db="EMBL/GenBank/DDBJ databases">
        <title>The genome sequence of Nitrosococcus wardiae strain D1FHST reveals the archetypal metabolic capacity of ammonia-oxidizing Gammaproteobacteria.</title>
        <authorList>
            <person name="Wang L."/>
            <person name="Lim C.K."/>
            <person name="Hanson T.E."/>
            <person name="Dang H."/>
            <person name="Klotz M.G."/>
        </authorList>
    </citation>
    <scope>NUCLEOTIDE SEQUENCE [LARGE SCALE GENOMIC DNA]</scope>
    <source>
        <strain evidence="8 9">D1FHS</strain>
    </source>
</reference>
<name>A0A4P7C0E5_9GAMM</name>
<keyword evidence="6" id="KW-1133">Transmembrane helix</keyword>
<evidence type="ECO:0000256" key="3">
    <source>
        <dbReference type="ARBA" id="ARBA00022777"/>
    </source>
</evidence>
<evidence type="ECO:0000313" key="9">
    <source>
        <dbReference type="Proteomes" id="UP000294325"/>
    </source>
</evidence>
<dbReference type="Gene3D" id="3.30.200.20">
    <property type="entry name" value="Phosphorylase Kinase, domain 1"/>
    <property type="match status" value="1"/>
</dbReference>
<dbReference type="KEGG" id="nwr:E3U44_17070"/>
<feature type="compositionally biased region" description="Polar residues" evidence="5">
    <location>
        <begin position="704"/>
        <end position="719"/>
    </location>
</feature>